<organism evidence="4 5">
    <name type="scientific">Didymella glomerata</name>
    <dbReference type="NCBI Taxonomy" id="749621"/>
    <lineage>
        <taxon>Eukaryota</taxon>
        <taxon>Fungi</taxon>
        <taxon>Dikarya</taxon>
        <taxon>Ascomycota</taxon>
        <taxon>Pezizomycotina</taxon>
        <taxon>Dothideomycetes</taxon>
        <taxon>Pleosporomycetidae</taxon>
        <taxon>Pleosporales</taxon>
        <taxon>Pleosporineae</taxon>
        <taxon>Didymellaceae</taxon>
        <taxon>Didymella</taxon>
    </lineage>
</organism>
<dbReference type="SUPFAM" id="SSF56601">
    <property type="entry name" value="beta-lactamase/transpeptidase-like"/>
    <property type="match status" value="1"/>
</dbReference>
<dbReference type="AlphaFoldDB" id="A0A9W8WU83"/>
<proteinExistence type="inferred from homology"/>
<feature type="domain" description="Beta-lactamase-related" evidence="3">
    <location>
        <begin position="45"/>
        <end position="387"/>
    </location>
</feature>
<comment type="caution">
    <text evidence="4">The sequence shown here is derived from an EMBL/GenBank/DDBJ whole genome shotgun (WGS) entry which is preliminary data.</text>
</comment>
<dbReference type="Proteomes" id="UP001140562">
    <property type="component" value="Unassembled WGS sequence"/>
</dbReference>
<accession>A0A9W8WU83</accession>
<dbReference type="InterPro" id="IPR012338">
    <property type="entry name" value="Beta-lactam/transpept-like"/>
</dbReference>
<keyword evidence="5" id="KW-1185">Reference proteome</keyword>
<keyword evidence="2" id="KW-0378">Hydrolase</keyword>
<evidence type="ECO:0000313" key="4">
    <source>
        <dbReference type="EMBL" id="KAJ4333020.1"/>
    </source>
</evidence>
<dbReference type="InterPro" id="IPR050789">
    <property type="entry name" value="Diverse_Enzym_Activities"/>
</dbReference>
<dbReference type="Gene3D" id="3.40.710.10">
    <property type="entry name" value="DD-peptidase/beta-lactamase superfamily"/>
    <property type="match status" value="1"/>
</dbReference>
<dbReference type="PANTHER" id="PTHR43283">
    <property type="entry name" value="BETA-LACTAMASE-RELATED"/>
    <property type="match status" value="1"/>
</dbReference>
<protein>
    <recommendedName>
        <fullName evidence="3">Beta-lactamase-related domain-containing protein</fullName>
    </recommendedName>
</protein>
<evidence type="ECO:0000256" key="2">
    <source>
        <dbReference type="ARBA" id="ARBA00022801"/>
    </source>
</evidence>
<dbReference type="PANTHER" id="PTHR43283:SF17">
    <property type="entry name" value="(LOVD), PUTATIVE (AFU_ORTHOLOGUE AFUA_5G00920)-RELATED"/>
    <property type="match status" value="1"/>
</dbReference>
<gene>
    <name evidence="4" type="ORF">N0V87_007919</name>
</gene>
<evidence type="ECO:0000259" key="3">
    <source>
        <dbReference type="Pfam" id="PF00144"/>
    </source>
</evidence>
<reference evidence="4" key="1">
    <citation type="submission" date="2022-10" db="EMBL/GenBank/DDBJ databases">
        <title>Tapping the CABI collections for fungal endophytes: first genome assemblies for Collariella, Neodidymelliopsis, Ascochyta clinopodiicola, Didymella pomorum, Didymosphaeria variabile, Neocosmospora piperis and Neocucurbitaria cava.</title>
        <authorList>
            <person name="Hill R."/>
        </authorList>
    </citation>
    <scope>NUCLEOTIDE SEQUENCE</scope>
    <source>
        <strain evidence="4">IMI 360193</strain>
    </source>
</reference>
<dbReference type="Pfam" id="PF00144">
    <property type="entry name" value="Beta-lactamase"/>
    <property type="match status" value="1"/>
</dbReference>
<evidence type="ECO:0000313" key="5">
    <source>
        <dbReference type="Proteomes" id="UP001140562"/>
    </source>
</evidence>
<dbReference type="InterPro" id="IPR001466">
    <property type="entry name" value="Beta-lactam-related"/>
</dbReference>
<name>A0A9W8WU83_9PLEO</name>
<comment type="similarity">
    <text evidence="1">Belongs to the class-A beta-lactamase family.</text>
</comment>
<dbReference type="EMBL" id="JAPEUV010000103">
    <property type="protein sequence ID" value="KAJ4333020.1"/>
    <property type="molecule type" value="Genomic_DNA"/>
</dbReference>
<sequence>MNMSSKSFEEAIQQAVQPGPGRLLPGIALAAASIREDVDDYMACHGTLKIAPSSRVSTSTVMWLASCAKLATTVAALQCVERGLFSLDSTADVERLLPEWTKLEVLSFGEDGSPILTPAKETITLRRLLTHTSGLTYDFMPLLLQWRQSRGEEWQSMRSPIAECFVHPLIFEPGSAFAYGPGLDVAGLMVARANKCSLESYMRQNIFDILGMLDTSFDVSYRNIRERLMPISVRPSPDAPLADGDPSNIMLKQPVDAKDDYGGSGLFGTATDYLKLLKSILRNDGKLLASQSVNMMFTSSLSASSKASLSANCSVPDLAKIFIPGETVVGEWDHSLGGLLGLHNSDDGFHSPWLQWVGGPNLKWWIDRKGGTCGIYATQLVPPGEAKSVHLQKMFQKAMVERLKV</sequence>
<dbReference type="OrthoDB" id="428260at2759"/>
<evidence type="ECO:0000256" key="1">
    <source>
        <dbReference type="ARBA" id="ARBA00009009"/>
    </source>
</evidence>
<dbReference type="GO" id="GO:0016787">
    <property type="term" value="F:hydrolase activity"/>
    <property type="evidence" value="ECO:0007669"/>
    <property type="project" value="UniProtKB-KW"/>
</dbReference>